<dbReference type="Pfam" id="PF07103">
    <property type="entry name" value="DUF1365"/>
    <property type="match status" value="1"/>
</dbReference>
<proteinExistence type="predicted"/>
<protein>
    <submittedName>
        <fullName evidence="3">Uncharacterized protein</fullName>
    </submittedName>
</protein>
<dbReference type="GeneID" id="89936219"/>
<organism evidence="3 4">
    <name type="scientific">Canariomyces notabilis</name>
    <dbReference type="NCBI Taxonomy" id="2074819"/>
    <lineage>
        <taxon>Eukaryota</taxon>
        <taxon>Fungi</taxon>
        <taxon>Dikarya</taxon>
        <taxon>Ascomycota</taxon>
        <taxon>Pezizomycotina</taxon>
        <taxon>Sordariomycetes</taxon>
        <taxon>Sordariomycetidae</taxon>
        <taxon>Sordariales</taxon>
        <taxon>Chaetomiaceae</taxon>
        <taxon>Canariomyces</taxon>
    </lineage>
</organism>
<sequence length="579" mass="65272">MFYSIIGALLGLPIISGCFLSQDGVKAAAVIIIFFIIVFQIVRPTLAKAEQAQWSGPGKVLLFPCLLSHTRLFPKKHSFSYSYLTVGVPVGFEGNAGGLVSVLGRVGPDLSSLLSFAPRMPRAWFSIDAADYLERGKPELGLRGKLDEYLRTQEADPAAYPYAYLVTAARVLGYHHNPVSFWYLYDADKCLAAMILEVNNTFDERRMYFLTRDDIDEPIDHSPNQQDIEPTQTRRSEQTGSPWAVLKQSWPKDFHVSPFNSRKGSYTLTASDPLYPFMQGRGAISITIKLKSSKGHCKMVARLSSDGAAVDPCDMTPGQKVIFLLSWWWDCFLAFPRVLKEAFSLFYRHRLHMWYRPEPLKDTISRKADKTEQHLEGIFRRYLQHLVEQSATPLKVRYIASGLVQDTTQLMLSSPVQDRPECAPELEFRVLTPVFYKRFIHYLDDLDAFSCELNESRTIWVSHPDLLPTFALNKLSAVVEPTASGGDIYLRIIGNLRVRPERIVRPLTSNSVATKAQTTDNQDSGRSAMDVYVIAHEPPCSRAAYQRCVLKLFLAERMLAGVAPSVSVQRLFRLASLVA</sequence>
<keyword evidence="4" id="KW-1185">Reference proteome</keyword>
<feature type="region of interest" description="Disordered" evidence="1">
    <location>
        <begin position="216"/>
        <end position="241"/>
    </location>
</feature>
<evidence type="ECO:0000256" key="1">
    <source>
        <dbReference type="SAM" id="MobiDB-lite"/>
    </source>
</evidence>
<comment type="caution">
    <text evidence="3">The sequence shown here is derived from an EMBL/GenBank/DDBJ whole genome shotgun (WGS) entry which is preliminary data.</text>
</comment>
<dbReference type="Proteomes" id="UP001302812">
    <property type="component" value="Unassembled WGS sequence"/>
</dbReference>
<reference evidence="3" key="2">
    <citation type="submission" date="2023-05" db="EMBL/GenBank/DDBJ databases">
        <authorList>
            <consortium name="Lawrence Berkeley National Laboratory"/>
            <person name="Steindorff A."/>
            <person name="Hensen N."/>
            <person name="Bonometti L."/>
            <person name="Westerberg I."/>
            <person name="Brannstrom I.O."/>
            <person name="Guillou S."/>
            <person name="Cros-Aarteil S."/>
            <person name="Calhoun S."/>
            <person name="Haridas S."/>
            <person name="Kuo A."/>
            <person name="Mondo S."/>
            <person name="Pangilinan J."/>
            <person name="Riley R."/>
            <person name="Labutti K."/>
            <person name="Andreopoulos B."/>
            <person name="Lipzen A."/>
            <person name="Chen C."/>
            <person name="Yanf M."/>
            <person name="Daum C."/>
            <person name="Ng V."/>
            <person name="Clum A."/>
            <person name="Ohm R."/>
            <person name="Martin F."/>
            <person name="Silar P."/>
            <person name="Natvig D."/>
            <person name="Lalanne C."/>
            <person name="Gautier V."/>
            <person name="Ament-Velasquez S.L."/>
            <person name="Kruys A."/>
            <person name="Hutchinson M.I."/>
            <person name="Powell A.J."/>
            <person name="Barry K."/>
            <person name="Miller A.N."/>
            <person name="Grigoriev I.V."/>
            <person name="Debuchy R."/>
            <person name="Gladieux P."/>
            <person name="Thoren M.H."/>
            <person name="Johannesson H."/>
        </authorList>
    </citation>
    <scope>NUCLEOTIDE SEQUENCE</scope>
    <source>
        <strain evidence="3">CBS 508.74</strain>
    </source>
</reference>
<evidence type="ECO:0000256" key="2">
    <source>
        <dbReference type="SAM" id="Phobius"/>
    </source>
</evidence>
<keyword evidence="2" id="KW-0812">Transmembrane</keyword>
<keyword evidence="2" id="KW-0472">Membrane</keyword>
<reference evidence="3" key="1">
    <citation type="journal article" date="2023" name="Mol. Phylogenet. Evol.">
        <title>Genome-scale phylogeny and comparative genomics of the fungal order Sordariales.</title>
        <authorList>
            <person name="Hensen N."/>
            <person name="Bonometti L."/>
            <person name="Westerberg I."/>
            <person name="Brannstrom I.O."/>
            <person name="Guillou S."/>
            <person name="Cros-Aarteil S."/>
            <person name="Calhoun S."/>
            <person name="Haridas S."/>
            <person name="Kuo A."/>
            <person name="Mondo S."/>
            <person name="Pangilinan J."/>
            <person name="Riley R."/>
            <person name="LaButti K."/>
            <person name="Andreopoulos B."/>
            <person name="Lipzen A."/>
            <person name="Chen C."/>
            <person name="Yan M."/>
            <person name="Daum C."/>
            <person name="Ng V."/>
            <person name="Clum A."/>
            <person name="Steindorff A."/>
            <person name="Ohm R.A."/>
            <person name="Martin F."/>
            <person name="Silar P."/>
            <person name="Natvig D.O."/>
            <person name="Lalanne C."/>
            <person name="Gautier V."/>
            <person name="Ament-Velasquez S.L."/>
            <person name="Kruys A."/>
            <person name="Hutchinson M.I."/>
            <person name="Powell A.J."/>
            <person name="Barry K."/>
            <person name="Miller A.N."/>
            <person name="Grigoriev I.V."/>
            <person name="Debuchy R."/>
            <person name="Gladieux P."/>
            <person name="Hiltunen Thoren M."/>
            <person name="Johannesson H."/>
        </authorList>
    </citation>
    <scope>NUCLEOTIDE SEQUENCE</scope>
    <source>
        <strain evidence="3">CBS 508.74</strain>
    </source>
</reference>
<evidence type="ECO:0000313" key="3">
    <source>
        <dbReference type="EMBL" id="KAK4109400.1"/>
    </source>
</evidence>
<accession>A0AAN6QJU9</accession>
<keyword evidence="2" id="KW-1133">Transmembrane helix</keyword>
<feature type="compositionally biased region" description="Polar residues" evidence="1">
    <location>
        <begin position="222"/>
        <end position="231"/>
    </location>
</feature>
<dbReference type="PANTHER" id="PTHR33973">
    <property type="entry name" value="OS07G0153300 PROTEIN"/>
    <property type="match status" value="1"/>
</dbReference>
<evidence type="ECO:0000313" key="4">
    <source>
        <dbReference type="Proteomes" id="UP001302812"/>
    </source>
</evidence>
<dbReference type="InterPro" id="IPR010775">
    <property type="entry name" value="DUF1365"/>
</dbReference>
<dbReference type="RefSeq" id="XP_064666970.1">
    <property type="nucleotide sequence ID" value="XM_064812094.1"/>
</dbReference>
<dbReference type="AlphaFoldDB" id="A0AAN6QJU9"/>
<name>A0AAN6QJU9_9PEZI</name>
<gene>
    <name evidence="3" type="ORF">N656DRAFT_715972</name>
</gene>
<dbReference type="PANTHER" id="PTHR33973:SF4">
    <property type="entry name" value="OS07G0153300 PROTEIN"/>
    <property type="match status" value="1"/>
</dbReference>
<dbReference type="EMBL" id="MU853356">
    <property type="protein sequence ID" value="KAK4109400.1"/>
    <property type="molecule type" value="Genomic_DNA"/>
</dbReference>
<feature type="transmembrane region" description="Helical" evidence="2">
    <location>
        <begin position="27"/>
        <end position="46"/>
    </location>
</feature>